<organism evidence="12 13">
    <name type="scientific">Lachancea lanzarotensis</name>
    <dbReference type="NCBI Taxonomy" id="1245769"/>
    <lineage>
        <taxon>Eukaryota</taxon>
        <taxon>Fungi</taxon>
        <taxon>Dikarya</taxon>
        <taxon>Ascomycota</taxon>
        <taxon>Saccharomycotina</taxon>
        <taxon>Saccharomycetes</taxon>
        <taxon>Saccharomycetales</taxon>
        <taxon>Saccharomycetaceae</taxon>
        <taxon>Lachancea</taxon>
    </lineage>
</organism>
<comment type="similarity">
    <text evidence="2 5">Belongs to the ELP1/IKA1 family.</text>
</comment>
<evidence type="ECO:0000259" key="7">
    <source>
        <dbReference type="Pfam" id="PF04762"/>
    </source>
</evidence>
<dbReference type="Pfam" id="PF23797">
    <property type="entry name" value="Beta-prop_ELP1_2nd"/>
    <property type="match status" value="1"/>
</dbReference>
<dbReference type="UniPathway" id="UPA00988"/>
<name>A0A0C7N4M2_9SACH</name>
<evidence type="ECO:0000313" key="12">
    <source>
        <dbReference type="EMBL" id="CEP60426.1"/>
    </source>
</evidence>
<accession>A0A0C7N4M2</accession>
<dbReference type="PIRSF" id="PIRSF017233">
    <property type="entry name" value="IKAP"/>
    <property type="match status" value="1"/>
</dbReference>
<dbReference type="InterPro" id="IPR006849">
    <property type="entry name" value="Elp1"/>
</dbReference>
<feature type="region of interest" description="Disordered" evidence="6">
    <location>
        <begin position="1187"/>
        <end position="1218"/>
    </location>
</feature>
<evidence type="ECO:0000259" key="10">
    <source>
        <dbReference type="Pfam" id="PF23925"/>
    </source>
</evidence>
<feature type="domain" description="ELP1 alpha-solenoid" evidence="10">
    <location>
        <begin position="716"/>
        <end position="930"/>
    </location>
</feature>
<feature type="compositionally biased region" description="Low complexity" evidence="6">
    <location>
        <begin position="1187"/>
        <end position="1201"/>
    </location>
</feature>
<dbReference type="GO" id="GO:0006357">
    <property type="term" value="P:regulation of transcription by RNA polymerase II"/>
    <property type="evidence" value="ECO:0007669"/>
    <property type="project" value="EnsemblFungi"/>
</dbReference>
<dbReference type="Pfam" id="PF23936">
    <property type="entry name" value="HB_ELP1"/>
    <property type="match status" value="1"/>
</dbReference>
<keyword evidence="3 5" id="KW-0963">Cytoplasm</keyword>
<dbReference type="Pfam" id="PF04762">
    <property type="entry name" value="Beta-prop_ELP1_1st"/>
    <property type="match status" value="1"/>
</dbReference>
<dbReference type="GO" id="GO:0002926">
    <property type="term" value="P:tRNA wobble base 5-methoxycarbonylmethyl-2-thiouridinylation"/>
    <property type="evidence" value="ECO:0007669"/>
    <property type="project" value="TreeGrafter"/>
</dbReference>
<keyword evidence="13" id="KW-1185">Reference proteome</keyword>
<keyword evidence="4" id="KW-0819">tRNA processing</keyword>
<dbReference type="GO" id="GO:0000049">
    <property type="term" value="F:tRNA binding"/>
    <property type="evidence" value="ECO:0007669"/>
    <property type="project" value="EnsemblFungi"/>
</dbReference>
<dbReference type="Pfam" id="PF23925">
    <property type="entry name" value="A-sol_ELP1"/>
    <property type="match status" value="1"/>
</dbReference>
<dbReference type="GO" id="GO:0033588">
    <property type="term" value="C:elongator holoenzyme complex"/>
    <property type="evidence" value="ECO:0007669"/>
    <property type="project" value="EnsemblFungi"/>
</dbReference>
<dbReference type="InterPro" id="IPR056167">
    <property type="entry name" value="A-sol_ELP1"/>
</dbReference>
<feature type="domain" description="ELP1 first N-terminal beta-propeller" evidence="7">
    <location>
        <begin position="1"/>
        <end position="382"/>
    </location>
</feature>
<proteinExistence type="inferred from homology"/>
<evidence type="ECO:0000256" key="2">
    <source>
        <dbReference type="ARBA" id="ARBA00006086"/>
    </source>
</evidence>
<dbReference type="InterPro" id="IPR056164">
    <property type="entry name" value="Beta-prop_ELP1_1st"/>
</dbReference>
<comment type="pathway">
    <text evidence="1">tRNA modification; 5-methoxycarbonylmethyl-2-thiouridine-tRNA biosynthesis.</text>
</comment>
<dbReference type="InterPro" id="IPR056166">
    <property type="entry name" value="TPR_ELP1"/>
</dbReference>
<dbReference type="GO" id="GO:0042802">
    <property type="term" value="F:identical protein binding"/>
    <property type="evidence" value="ECO:0007669"/>
    <property type="project" value="EnsemblFungi"/>
</dbReference>
<dbReference type="GeneID" id="34683816"/>
<reference evidence="12 13" key="1">
    <citation type="submission" date="2014-12" db="EMBL/GenBank/DDBJ databases">
        <authorList>
            <person name="Neuveglise Cecile"/>
        </authorList>
    </citation>
    <scope>NUCLEOTIDE SEQUENCE [LARGE SCALE GENOMIC DNA]</scope>
    <source>
        <strain evidence="12 13">CBS 12615</strain>
    </source>
</reference>
<evidence type="ECO:0000256" key="3">
    <source>
        <dbReference type="ARBA" id="ARBA00022490"/>
    </source>
</evidence>
<dbReference type="HOGENOM" id="CLU_001477_0_1_1"/>
<comment type="subcellular location">
    <subcellularLocation>
        <location evidence="5">Cytoplasm</location>
    </subcellularLocation>
    <subcellularLocation>
        <location evidence="5">Nucleus</location>
    </subcellularLocation>
</comment>
<evidence type="ECO:0000313" key="13">
    <source>
        <dbReference type="Proteomes" id="UP000054304"/>
    </source>
</evidence>
<evidence type="ECO:0000259" key="11">
    <source>
        <dbReference type="Pfam" id="PF23936"/>
    </source>
</evidence>
<comment type="function">
    <text evidence="5">Component of the elongator complex which is required for multiple tRNA modifications, including mcm5U (5-methoxycarbonylmethyl uridine), mcm5s2U (5-methoxycarbonylmethyl-2-thiouridine), and ncm5U (5-carbamoylmethyl uridine). The elongator complex catalyzes formation of carboxymethyluridine in the wobble base at position 34 in tRNAs.</text>
</comment>
<dbReference type="SUPFAM" id="SSF82171">
    <property type="entry name" value="DPP6 N-terminal domain-like"/>
    <property type="match status" value="1"/>
</dbReference>
<evidence type="ECO:0000259" key="9">
    <source>
        <dbReference type="Pfam" id="PF23878"/>
    </source>
</evidence>
<evidence type="ECO:0000256" key="5">
    <source>
        <dbReference type="PIRNR" id="PIRNR017233"/>
    </source>
</evidence>
<gene>
    <name evidence="12" type="ORF">LALA0_S01e10616g</name>
</gene>
<evidence type="ECO:0000259" key="8">
    <source>
        <dbReference type="Pfam" id="PF23797"/>
    </source>
</evidence>
<dbReference type="EMBL" id="LN736360">
    <property type="protein sequence ID" value="CEP60426.1"/>
    <property type="molecule type" value="Genomic_DNA"/>
</dbReference>
<protein>
    <recommendedName>
        <fullName evidence="5">Elongator complex protein 1</fullName>
    </recommendedName>
</protein>
<dbReference type="PANTHER" id="PTHR12747:SF0">
    <property type="entry name" value="ELONGATOR COMPLEX PROTEIN 1"/>
    <property type="match status" value="1"/>
</dbReference>
<dbReference type="Pfam" id="PF23878">
    <property type="entry name" value="TPR_ELP1"/>
    <property type="match status" value="1"/>
</dbReference>
<feature type="domain" description="ELP1 TPR" evidence="9">
    <location>
        <begin position="938"/>
        <end position="1099"/>
    </location>
</feature>
<dbReference type="GO" id="GO:0005829">
    <property type="term" value="C:cytosol"/>
    <property type="evidence" value="ECO:0007669"/>
    <property type="project" value="TreeGrafter"/>
</dbReference>
<evidence type="ECO:0000256" key="6">
    <source>
        <dbReference type="SAM" id="MobiDB-lite"/>
    </source>
</evidence>
<feature type="domain" description="ELP1 N-terminal second beta-propeller" evidence="8">
    <location>
        <begin position="420"/>
        <end position="692"/>
    </location>
</feature>
<dbReference type="InterPro" id="IPR056169">
    <property type="entry name" value="HB_ELP1"/>
</dbReference>
<dbReference type="OrthoDB" id="40048at2759"/>
<evidence type="ECO:0000256" key="1">
    <source>
        <dbReference type="ARBA" id="ARBA00005043"/>
    </source>
</evidence>
<dbReference type="RefSeq" id="XP_022626670.1">
    <property type="nucleotide sequence ID" value="XM_022774588.1"/>
</dbReference>
<keyword evidence="5" id="KW-0539">Nucleus</keyword>
<dbReference type="STRING" id="1245769.A0A0C7N4M2"/>
<dbReference type="GO" id="GO:0005634">
    <property type="term" value="C:nucleus"/>
    <property type="evidence" value="ECO:0007669"/>
    <property type="project" value="UniProtKB-SubCell"/>
</dbReference>
<dbReference type="InterPro" id="IPR056165">
    <property type="entry name" value="Beta-prop_ELP1_2nd"/>
</dbReference>
<sequence length="1322" mass="148991">MRNLITLNHGGFQPASLSVPDLKLLTSVFDTLSDSITCVLADLDIGAFEVHQYTKTGNCNVLASFNIQTFGDELLSFIHFGDISQLVFVLGQGDIVTASYDSETYDLSLSVVEIVGSIEGGIRAAEWSLDEETLALVTCEHNVVVLSRQFEPIAEHKLTKDDLKMSKHVDVGWGKKETQFRGKGARAMEREALESLKASGLKGTQLRDPTMPYVVDTGVLGPMDSGNASISWRGDCEYFVVSEVEAIQSQNEEEELTRRVLRVFSRDGQLDSASEPVDGQENPLSWKPQGSLIASIQRKDQTPGEESLDLIFFERNGLRHGEFDCRLALDDKVTNLSWNSTSEILAITLIDRIMLWTSKNYHWYLKQEIQGQNIHYVKWHPEKDFTLMFGDENGVNVVDFAHKLALGPTLEPFDYGTVLVIDGSTVNITPLSLANVPPPFYYRDFTAPSSVIDAATSISNEVYAAITKDELCLASVPGLEDMKKGLHPVVAKIIPKSDFAAASDTLRQVAFINDNVVGVLIDSQNLSRIALLDVSELEQPELIIVADAPSKVVLLRVAFENNYLIFETKDCKVFQLDQEGQVTEIATLPQLVRDIRVKRVETLPVVGQEHFDESRQVAFGLAANGKLYANDVLIASTATSMEITDNMLMFTTAQHNLQFAHLNSTDFKPLPVVGQSVDDERIRAVERGSLLVTVIPSKSSVVLQAARGNLEVICPRIMALAGVRKSILAKRYYDAFITCRTHRIHLDILHDYAPELFIDNLQLFIEDIGRGDYLDLFISCLTEEDVTDVKYKETTDIAMDQNFGLTPPAPTDMEIYMKKKMFNPETSKVNKICRAILQVFLENSEYRKKYLQSIITAYACQNPPDLENALSLISSLANEGENCLTYLCFLHDVNVLYKVALSLYDIKLTLAIAQKSQMDPKEYLPFLQTLYEQDPLLQKFMIDDHLKRHEKALDHLSAIESSSNDLSDKVLEYVETHDLYKYALNLFKYDAQKQNAVYKVYAPFLSSNQEYGESAIIYEMLGEFKEAMETYTTGKKFNEALTIASLHFKDQVTEVAEALVSSLTFDHKYADAADVELDYLKNTKEAMRLYCKAYRYEKAALVGATHGSSELIEEILEPALGEGFGTIAELLADCKGQILSQLRRLRELRQKKDEDPYSFYGQETDQADDISIAASETSTKESFFTRYTGKTGGTAKTGASRRTTKNKRREERKRARGKKGTIYEEEYLIQSIGRLIERLRHSESEAIMLIEALLRRGRREEAQLIQKNFVEVMTLLKDNVLEIYSINEKDRERVDDEGNVYHIPEIPLPDIKLFPRRQIIDF</sequence>
<evidence type="ECO:0000256" key="4">
    <source>
        <dbReference type="ARBA" id="ARBA00022694"/>
    </source>
</evidence>
<dbReference type="Proteomes" id="UP000054304">
    <property type="component" value="Unassembled WGS sequence"/>
</dbReference>
<feature type="domain" description="ELP1 three-helical bundle" evidence="11">
    <location>
        <begin position="1111"/>
        <end position="1283"/>
    </location>
</feature>
<dbReference type="PANTHER" id="PTHR12747">
    <property type="entry name" value="ELONGATOR COMPLEX PROTEIN 1"/>
    <property type="match status" value="1"/>
</dbReference>